<dbReference type="AlphaFoldDB" id="A0A316DAT8"/>
<organism evidence="1 2">
    <name type="scientific">Tumebacillus permanentifrigoris</name>
    <dbReference type="NCBI Taxonomy" id="378543"/>
    <lineage>
        <taxon>Bacteria</taxon>
        <taxon>Bacillati</taxon>
        <taxon>Bacillota</taxon>
        <taxon>Bacilli</taxon>
        <taxon>Bacillales</taxon>
        <taxon>Alicyclobacillaceae</taxon>
        <taxon>Tumebacillus</taxon>
    </lineage>
</organism>
<dbReference type="EMBL" id="QGGL01000006">
    <property type="protein sequence ID" value="PWK13942.1"/>
    <property type="molecule type" value="Genomic_DNA"/>
</dbReference>
<protein>
    <recommendedName>
        <fullName evidence="3">Pre-peptidase</fullName>
    </recommendedName>
</protein>
<evidence type="ECO:0000313" key="1">
    <source>
        <dbReference type="EMBL" id="PWK13942.1"/>
    </source>
</evidence>
<sequence>MLASTLTLPTAAYAADNPVQEASGHINQVQGAGVTLKAGKSADAKDLQAVDLSHFKTKLAKDKAKTPSTASQGITAADYGNHTPNSAIYIDLNTLYQNTMSAQGQYVYAPDASKLTALLPAMQTANVNYDLHLFHMNDTTGALENEQVSAFGAGSDDQVGLVAQPGYYFLCVNSVQGFDATNPYLFEVANS</sequence>
<proteinExistence type="predicted"/>
<evidence type="ECO:0000313" key="2">
    <source>
        <dbReference type="Proteomes" id="UP000245634"/>
    </source>
</evidence>
<name>A0A316DAT8_9BACL</name>
<keyword evidence="2" id="KW-1185">Reference proteome</keyword>
<dbReference type="Proteomes" id="UP000245634">
    <property type="component" value="Unassembled WGS sequence"/>
</dbReference>
<dbReference type="OrthoDB" id="2586265at2"/>
<comment type="caution">
    <text evidence="1">The sequence shown here is derived from an EMBL/GenBank/DDBJ whole genome shotgun (WGS) entry which is preliminary data.</text>
</comment>
<accession>A0A316DAT8</accession>
<dbReference type="RefSeq" id="WP_109688495.1">
    <property type="nucleotide sequence ID" value="NZ_QGGL01000006.1"/>
</dbReference>
<evidence type="ECO:0008006" key="3">
    <source>
        <dbReference type="Google" id="ProtNLM"/>
    </source>
</evidence>
<gene>
    <name evidence="1" type="ORF">C7459_106228</name>
</gene>
<reference evidence="1 2" key="1">
    <citation type="submission" date="2018-05" db="EMBL/GenBank/DDBJ databases">
        <title>Genomic Encyclopedia of Type Strains, Phase IV (KMG-IV): sequencing the most valuable type-strain genomes for metagenomic binning, comparative biology and taxonomic classification.</title>
        <authorList>
            <person name="Goeker M."/>
        </authorList>
    </citation>
    <scope>NUCLEOTIDE SEQUENCE [LARGE SCALE GENOMIC DNA]</scope>
    <source>
        <strain evidence="1 2">DSM 18773</strain>
    </source>
</reference>